<evidence type="ECO:0000313" key="2">
    <source>
        <dbReference type="Proteomes" id="UP000029738"/>
    </source>
</evidence>
<gene>
    <name evidence="1" type="ORF">DA73_0400015630</name>
</gene>
<accession>A0A8S9T564</accession>
<organism evidence="1 2">
    <name type="scientific">Tolypothrix bouteillei VB521301</name>
    <dbReference type="NCBI Taxonomy" id="1479485"/>
    <lineage>
        <taxon>Bacteria</taxon>
        <taxon>Bacillati</taxon>
        <taxon>Cyanobacteriota</taxon>
        <taxon>Cyanophyceae</taxon>
        <taxon>Nostocales</taxon>
        <taxon>Tolypothrichaceae</taxon>
        <taxon>Tolypothrix</taxon>
    </lineage>
</organism>
<name>A0A8S9T564_9CYAN</name>
<proteinExistence type="predicted"/>
<reference evidence="1" key="1">
    <citation type="journal article" date="2015" name="Genome Announc.">
        <title>Draft Genome Sequence of Tolypothrix boutellei Strain VB521301.</title>
        <authorList>
            <person name="Chandrababunaidu M.M."/>
            <person name="Singh D."/>
            <person name="Sen D."/>
            <person name="Bhan S."/>
            <person name="Das S."/>
            <person name="Gupta A."/>
            <person name="Adhikary S.P."/>
            <person name="Tripathy S."/>
        </authorList>
    </citation>
    <scope>NUCLEOTIDE SEQUENCE</scope>
    <source>
        <strain evidence="1">VB521301</strain>
    </source>
</reference>
<sequence>MAEEDCVNCHLRYPTFSKRVFINIQAIVRSSQFAFATLDMDSLALLVANAIT</sequence>
<dbReference type="AlphaFoldDB" id="A0A8S9T564"/>
<dbReference type="Proteomes" id="UP000029738">
    <property type="component" value="Unassembled WGS sequence"/>
</dbReference>
<dbReference type="RefSeq" id="WP_167844695.1">
    <property type="nucleotide sequence ID" value="NZ_JHEG04000001.1"/>
</dbReference>
<dbReference type="EMBL" id="JHEG04000001">
    <property type="protein sequence ID" value="KAF3886752.1"/>
    <property type="molecule type" value="Genomic_DNA"/>
</dbReference>
<keyword evidence="2" id="KW-1185">Reference proteome</keyword>
<evidence type="ECO:0000313" key="1">
    <source>
        <dbReference type="EMBL" id="KAF3886752.1"/>
    </source>
</evidence>
<reference evidence="1" key="2">
    <citation type="submission" date="2019-11" db="EMBL/GenBank/DDBJ databases">
        <title>Improved Assembly of Tolypothrix boutellei genome.</title>
        <authorList>
            <person name="Sarangi A.N."/>
            <person name="Mukherjee M."/>
            <person name="Ghosh S."/>
            <person name="Singh D."/>
            <person name="Das A."/>
            <person name="Kant S."/>
            <person name="Prusty A."/>
            <person name="Tripathy S."/>
        </authorList>
    </citation>
    <scope>NUCLEOTIDE SEQUENCE</scope>
    <source>
        <strain evidence="1">VB521301</strain>
    </source>
</reference>
<protein>
    <submittedName>
        <fullName evidence="1">Uncharacterized protein</fullName>
    </submittedName>
</protein>
<comment type="caution">
    <text evidence="1">The sequence shown here is derived from an EMBL/GenBank/DDBJ whole genome shotgun (WGS) entry which is preliminary data.</text>
</comment>